<dbReference type="Proteomes" id="UP000811246">
    <property type="component" value="Chromosome 3"/>
</dbReference>
<dbReference type="PANTHER" id="PTHR43198">
    <property type="entry name" value="BIFUNCTIONAL TH2 PROTEIN"/>
    <property type="match status" value="1"/>
</dbReference>
<sequence>MLGGPGPTSVVVDEGAIARPFWIKFRSDSVLALYSPFVLCLASGDLNSNAFLHFVSQDVHFLKAFALAYELAEDCADDDDDKSGIRDLRKRVVQRLKSHDTLVREWGFELPDEKVSSDATVKYTDFLLAAASGRVQGENVPGKIATPFERTKVAAYILGAIAPCMRLYSSISREIQAVLVPADNSHIYKKWVDSYSSETFEEFALQVEDMVDKLSISLTGEELKVIEKLYYQAIKLEVEFFATQPISLQTIVPLARVLDPAERRLTIFCDFDLTCTAFDSSAILAEIAIITAPKANSDGSETQLARMSSADLRSTWGVLSTQYTEEFEQCIESIMDSRKVENFNYEGLKKALEQVAEFEKRANTRVVNSGVLKGLHLEDIKRAGQRLILQEGCRGFFQKIVKNDTLKTLVHVLSYSWCGDLIRSAFSSGDLDELKVHANELTYEESVTTGDIVMKVESPMEKLQDFNDILNECNSSGKHLTVYIGGSVGDLLCLLQADIGIVIGSSSSLRRLGDHFGVSFVPLFSGLVKKQRELVKDGSCNWKGLSGILYTVSSWAEIHAFILGSVCHPEIYRSVTRVEKKNYSDARYTQITQTVSLFNSLIKCIHVQLFFNIFFFIVVSDFEVSNLSINHDKDFSGNFVGSRVRDHLSIFVLIFLSVSKF</sequence>
<feature type="domain" description="Thiaminase-2/PQQC" evidence="1">
    <location>
        <begin position="36"/>
        <end position="132"/>
    </location>
</feature>
<evidence type="ECO:0000259" key="1">
    <source>
        <dbReference type="Pfam" id="PF03070"/>
    </source>
</evidence>
<dbReference type="InterPro" id="IPR004305">
    <property type="entry name" value="Thiaminase-2/PQQC"/>
</dbReference>
<feature type="domain" description="Thiaminase-2/PQQC" evidence="1">
    <location>
        <begin position="152"/>
        <end position="242"/>
    </location>
</feature>
<gene>
    <name evidence="2" type="ORF">I3842_03G260800</name>
</gene>
<comment type="caution">
    <text evidence="2">The sequence shown here is derived from an EMBL/GenBank/DDBJ whole genome shotgun (WGS) entry which is preliminary data.</text>
</comment>
<reference evidence="2" key="1">
    <citation type="submission" date="2021-01" db="EMBL/GenBank/DDBJ databases">
        <authorList>
            <person name="Lovell J.T."/>
            <person name="Bentley N."/>
            <person name="Bhattarai G."/>
            <person name="Jenkins J.W."/>
            <person name="Sreedasyam A."/>
            <person name="Alarcon Y."/>
            <person name="Bock C."/>
            <person name="Boston L."/>
            <person name="Carlson J."/>
            <person name="Cervantes K."/>
            <person name="Clermont K."/>
            <person name="Krom N."/>
            <person name="Kubenka K."/>
            <person name="Mamidi S."/>
            <person name="Mattison C."/>
            <person name="Monteros M."/>
            <person name="Pisani C."/>
            <person name="Plott C."/>
            <person name="Rajasekar S."/>
            <person name="Rhein H.S."/>
            <person name="Rohla C."/>
            <person name="Song M."/>
            <person name="Hilaire R.S."/>
            <person name="Shu S."/>
            <person name="Wells L."/>
            <person name="Wang X."/>
            <person name="Webber J."/>
            <person name="Heerema R.J."/>
            <person name="Klein P."/>
            <person name="Conner P."/>
            <person name="Grauke L."/>
            <person name="Grimwood J."/>
            <person name="Schmutz J."/>
            <person name="Randall J.J."/>
        </authorList>
    </citation>
    <scope>NUCLEOTIDE SEQUENCE</scope>
    <source>
        <tissue evidence="2">Leaf</tissue>
    </source>
</reference>
<dbReference type="EMBL" id="CM031827">
    <property type="protein sequence ID" value="KAG6724505.1"/>
    <property type="molecule type" value="Genomic_DNA"/>
</dbReference>
<dbReference type="AlphaFoldDB" id="A0A922JY25"/>
<protein>
    <recommendedName>
        <fullName evidence="1">Thiaminase-2/PQQC domain-containing protein</fullName>
    </recommendedName>
</protein>
<dbReference type="GO" id="GO:0005829">
    <property type="term" value="C:cytosol"/>
    <property type="evidence" value="ECO:0007669"/>
    <property type="project" value="TreeGrafter"/>
</dbReference>
<name>A0A922JY25_CARIL</name>
<organism evidence="2 3">
    <name type="scientific">Carya illinoinensis</name>
    <name type="common">Pecan</name>
    <dbReference type="NCBI Taxonomy" id="32201"/>
    <lineage>
        <taxon>Eukaryota</taxon>
        <taxon>Viridiplantae</taxon>
        <taxon>Streptophyta</taxon>
        <taxon>Embryophyta</taxon>
        <taxon>Tracheophyta</taxon>
        <taxon>Spermatophyta</taxon>
        <taxon>Magnoliopsida</taxon>
        <taxon>eudicotyledons</taxon>
        <taxon>Gunneridae</taxon>
        <taxon>Pentapetalae</taxon>
        <taxon>rosids</taxon>
        <taxon>fabids</taxon>
        <taxon>Fagales</taxon>
        <taxon>Juglandaceae</taxon>
        <taxon>Carya</taxon>
    </lineage>
</organism>
<dbReference type="FunFam" id="1.20.910.10:FF:000006">
    <property type="entry name" value="Bifunctional TH2 protein, mitochondrial"/>
    <property type="match status" value="1"/>
</dbReference>
<dbReference type="PANTHER" id="PTHR43198:SF9">
    <property type="entry name" value="AMINOPYRIMIDINE AMINOHYDROLASE, MITOCHONDRIAL ISOFORM X1-RELATED"/>
    <property type="match status" value="1"/>
</dbReference>
<evidence type="ECO:0000313" key="2">
    <source>
        <dbReference type="EMBL" id="KAG6724505.1"/>
    </source>
</evidence>
<dbReference type="CDD" id="cd19368">
    <property type="entry name" value="TenA_C_AtTH2-like"/>
    <property type="match status" value="1"/>
</dbReference>
<dbReference type="InterPro" id="IPR050967">
    <property type="entry name" value="Thiamine_Salvage_TenA"/>
</dbReference>
<proteinExistence type="predicted"/>
<dbReference type="Pfam" id="PF03070">
    <property type="entry name" value="TENA_THI-4"/>
    <property type="match status" value="2"/>
</dbReference>
<accession>A0A922JY25</accession>
<evidence type="ECO:0000313" key="3">
    <source>
        <dbReference type="Proteomes" id="UP000811246"/>
    </source>
</evidence>